<dbReference type="KEGG" id="liu:OU989_12070"/>
<sequence length="210" mass="24484">MISDETLRILIPIITFIGGIIFTLLNTRNQRKLSNRCYPSITEAYFPFDLSKINIDSGTKMYYCGDYADLFNSDDVDKTSKIIYVKLANLGPGHMLNCNIDVKISTTDFSEEWDMNLCVNLIRKDELILIPTVKESMLDKEIILKSIVIEYLTAFGEKMKYTYWVNNIEKDKTIIKDTLQIIKYKWFKKKVYSFKGKSSLFVFINLKKDN</sequence>
<accession>A0AAJ5URQ5</accession>
<dbReference type="Proteomes" id="UP001219585">
    <property type="component" value="Chromosome"/>
</dbReference>
<evidence type="ECO:0000256" key="1">
    <source>
        <dbReference type="SAM" id="Phobius"/>
    </source>
</evidence>
<evidence type="ECO:0000313" key="2">
    <source>
        <dbReference type="EMBL" id="WDV05053.1"/>
    </source>
</evidence>
<dbReference type="EMBL" id="CP113527">
    <property type="protein sequence ID" value="WDV05053.1"/>
    <property type="molecule type" value="Genomic_DNA"/>
</dbReference>
<proteinExistence type="predicted"/>
<dbReference type="AlphaFoldDB" id="A0AAJ5URQ5"/>
<keyword evidence="1" id="KW-1133">Transmembrane helix</keyword>
<keyword evidence="1" id="KW-0812">Transmembrane</keyword>
<dbReference type="RefSeq" id="WP_274793285.1">
    <property type="nucleotide sequence ID" value="NZ_CP113527.1"/>
</dbReference>
<feature type="transmembrane region" description="Helical" evidence="1">
    <location>
        <begin position="6"/>
        <end position="26"/>
    </location>
</feature>
<name>A0AAJ5URQ5_9BACI</name>
<protein>
    <submittedName>
        <fullName evidence="2">Uncharacterized protein</fullName>
    </submittedName>
</protein>
<gene>
    <name evidence="2" type="ORF">OU989_12070</name>
</gene>
<organism evidence="2 3">
    <name type="scientific">Lysinibacillus irui</name>
    <dbReference type="NCBI Taxonomy" id="2998077"/>
    <lineage>
        <taxon>Bacteria</taxon>
        <taxon>Bacillati</taxon>
        <taxon>Bacillota</taxon>
        <taxon>Bacilli</taxon>
        <taxon>Bacillales</taxon>
        <taxon>Bacillaceae</taxon>
        <taxon>Lysinibacillus</taxon>
    </lineage>
</organism>
<evidence type="ECO:0000313" key="3">
    <source>
        <dbReference type="Proteomes" id="UP001219585"/>
    </source>
</evidence>
<reference evidence="2" key="1">
    <citation type="submission" date="2022-11" db="EMBL/GenBank/DDBJ databases">
        <title>Lysinibacillus irui.</title>
        <authorList>
            <person name="Akintayo S.O."/>
        </authorList>
    </citation>
    <scope>NUCLEOTIDE SEQUENCE</scope>
    <source>
        <strain evidence="2">IRB4-01</strain>
    </source>
</reference>
<keyword evidence="1" id="KW-0472">Membrane</keyword>